<dbReference type="SMART" id="SM00342">
    <property type="entry name" value="HTH_ARAC"/>
    <property type="match status" value="1"/>
</dbReference>
<gene>
    <name evidence="6" type="ORF">BCS93_06075</name>
    <name evidence="5" type="ORF">HJ568_01460</name>
</gene>
<name>A0AAP8MZR1_9VIBR</name>
<dbReference type="Proteomes" id="UP000590068">
    <property type="component" value="Unassembled WGS sequence"/>
</dbReference>
<dbReference type="RefSeq" id="WP_017030821.1">
    <property type="nucleotide sequence ID" value="NZ_JABBXC010000002.1"/>
</dbReference>
<dbReference type="InterPro" id="IPR018060">
    <property type="entry name" value="HTH_AraC"/>
</dbReference>
<dbReference type="PROSITE" id="PS01124">
    <property type="entry name" value="HTH_ARAC_FAMILY_2"/>
    <property type="match status" value="1"/>
</dbReference>
<evidence type="ECO:0000259" key="4">
    <source>
        <dbReference type="PROSITE" id="PS01124"/>
    </source>
</evidence>
<sequence length="323" mass="37718">MPKTPLSLLLTSSVSMRMFLPYLERNKLPWRQKAKEEGLPLEYPDPDEWLPLKNYAWFLKKIAVLASENMPIEVGRETAIEFKRLEYGYIKAGDDLRQALESMVVNSPSFSRQTTYWVEKLNQHWCLCNKGELHPSFPGNEVIEWFRLSFLIHLCRHWLGPDWEPYHVHIMTSEKMGRKYEPYLFKNTVVIYGQPFLKVELPFMDAFEPLASVPLKSRDIQEIKLLADSYCHLPTFNLDWLASLFGVTNKTLYRYFKNHETSFAQIRNEAVLKKAHTLLTASDDTVSDIAYRMGYNDVSNFNRAIKRLTGKTPAQIRQTIIAD</sequence>
<accession>A0AAP8MZR1</accession>
<reference evidence="7" key="1">
    <citation type="submission" date="2016-07" db="EMBL/GenBank/DDBJ databases">
        <title>Nontailed viruses are major unrecognized killers of bacteria in the ocean.</title>
        <authorList>
            <person name="Kauffman K."/>
            <person name="Hussain F."/>
            <person name="Yang J."/>
            <person name="Arevalo P."/>
            <person name="Brown J."/>
            <person name="Cutler M."/>
            <person name="Kelly L."/>
            <person name="Polz M.F."/>
        </authorList>
    </citation>
    <scope>NUCLEOTIDE SEQUENCE [LARGE SCALE GENOMIC DNA]</scope>
    <source>
        <strain evidence="7">10N.222.49.A5</strain>
    </source>
</reference>
<dbReference type="GO" id="GO:0003700">
    <property type="term" value="F:DNA-binding transcription factor activity"/>
    <property type="evidence" value="ECO:0007669"/>
    <property type="project" value="InterPro"/>
</dbReference>
<dbReference type="Pfam" id="PF12833">
    <property type="entry name" value="HTH_18"/>
    <property type="match status" value="1"/>
</dbReference>
<dbReference type="EMBL" id="MDBO01000051">
    <property type="protein sequence ID" value="PMP13132.1"/>
    <property type="molecule type" value="Genomic_DNA"/>
</dbReference>
<organism evidence="6 7">
    <name type="scientific">Vibrio breoganii</name>
    <dbReference type="NCBI Taxonomy" id="553239"/>
    <lineage>
        <taxon>Bacteria</taxon>
        <taxon>Pseudomonadati</taxon>
        <taxon>Pseudomonadota</taxon>
        <taxon>Gammaproteobacteria</taxon>
        <taxon>Vibrionales</taxon>
        <taxon>Vibrionaceae</taxon>
        <taxon>Vibrio</taxon>
    </lineage>
</organism>
<keyword evidence="2" id="KW-0238">DNA-binding</keyword>
<dbReference type="PANTHER" id="PTHR43280:SF2">
    <property type="entry name" value="HTH-TYPE TRANSCRIPTIONAL REGULATOR EXSA"/>
    <property type="match status" value="1"/>
</dbReference>
<protein>
    <submittedName>
        <fullName evidence="5">Helix-turn-helix transcriptional regulator</fullName>
    </submittedName>
</protein>
<evidence type="ECO:0000313" key="5">
    <source>
        <dbReference type="EMBL" id="NMR68637.1"/>
    </source>
</evidence>
<feature type="domain" description="HTH araC/xylS-type" evidence="4">
    <location>
        <begin position="221"/>
        <end position="319"/>
    </location>
</feature>
<dbReference type="PRINTS" id="PR00032">
    <property type="entry name" value="HTHARAC"/>
</dbReference>
<dbReference type="EMBL" id="JABCJR010000002">
    <property type="protein sequence ID" value="NMR68637.1"/>
    <property type="molecule type" value="Genomic_DNA"/>
</dbReference>
<dbReference type="InterPro" id="IPR020449">
    <property type="entry name" value="Tscrpt_reg_AraC-type_HTH"/>
</dbReference>
<dbReference type="Gene3D" id="1.10.10.60">
    <property type="entry name" value="Homeodomain-like"/>
    <property type="match status" value="1"/>
</dbReference>
<dbReference type="GO" id="GO:0043565">
    <property type="term" value="F:sequence-specific DNA binding"/>
    <property type="evidence" value="ECO:0007669"/>
    <property type="project" value="InterPro"/>
</dbReference>
<evidence type="ECO:0000313" key="8">
    <source>
        <dbReference type="Proteomes" id="UP000590068"/>
    </source>
</evidence>
<dbReference type="AlphaFoldDB" id="A0AAP8MZR1"/>
<keyword evidence="8" id="KW-1185">Reference proteome</keyword>
<dbReference type="SUPFAM" id="SSF46689">
    <property type="entry name" value="Homeodomain-like"/>
    <property type="match status" value="1"/>
</dbReference>
<keyword evidence="3" id="KW-0804">Transcription</keyword>
<evidence type="ECO:0000256" key="3">
    <source>
        <dbReference type="ARBA" id="ARBA00023163"/>
    </source>
</evidence>
<dbReference type="Proteomes" id="UP000235611">
    <property type="component" value="Unassembled WGS sequence"/>
</dbReference>
<reference evidence="6" key="3">
    <citation type="journal article" date="2018" name="Nature">
        <title>A major lineage of non-tailed dsDNA viruses as unrecognized killers of marine bacteria.</title>
        <authorList>
            <person name="Kauffman K.M."/>
            <person name="Hussain F.A."/>
            <person name="Yang J."/>
            <person name="Arevalo P."/>
            <person name="Brown J.M."/>
            <person name="Chang W.K."/>
            <person name="VanInsberghe D."/>
            <person name="Elsherbini J."/>
            <person name="Sharma R.S."/>
            <person name="Cutler M.B."/>
            <person name="Kelly L."/>
            <person name="Polz M.F."/>
        </authorList>
    </citation>
    <scope>NUCLEOTIDE SEQUENCE</scope>
    <source>
        <strain evidence="6">10N.222.49.A5</strain>
    </source>
</reference>
<evidence type="ECO:0000256" key="2">
    <source>
        <dbReference type="ARBA" id="ARBA00023125"/>
    </source>
</evidence>
<comment type="caution">
    <text evidence="6">The sequence shown here is derived from an EMBL/GenBank/DDBJ whole genome shotgun (WGS) entry which is preliminary data.</text>
</comment>
<evidence type="ECO:0000313" key="6">
    <source>
        <dbReference type="EMBL" id="PMP13132.1"/>
    </source>
</evidence>
<reference evidence="6" key="2">
    <citation type="submission" date="2016-07" db="EMBL/GenBank/DDBJ databases">
        <authorList>
            <person name="Kauffman K."/>
            <person name="Arevalo P."/>
            <person name="Polz M.F."/>
        </authorList>
    </citation>
    <scope>NUCLEOTIDE SEQUENCE</scope>
    <source>
        <strain evidence="6">10N.222.49.A5</strain>
    </source>
</reference>
<dbReference type="InterPro" id="IPR009057">
    <property type="entry name" value="Homeodomain-like_sf"/>
</dbReference>
<reference evidence="5 8" key="4">
    <citation type="submission" date="2020-04" db="EMBL/GenBank/DDBJ databases">
        <title>WGS-Seq of Vibrio isolated by the O'Toole Lab.</title>
        <authorList>
            <person name="Mckone K.P."/>
            <person name="Whitaker R."/>
            <person name="Sevigney J.L."/>
            <person name="Herring J.B."/>
            <person name="O'Toole G."/>
        </authorList>
    </citation>
    <scope>NUCLEOTIDE SEQUENCE [LARGE SCALE GENOMIC DNA]</scope>
    <source>
        <strain evidence="5 8">BS_02</strain>
    </source>
</reference>
<evidence type="ECO:0000256" key="1">
    <source>
        <dbReference type="ARBA" id="ARBA00023015"/>
    </source>
</evidence>
<evidence type="ECO:0000313" key="7">
    <source>
        <dbReference type="Proteomes" id="UP000235611"/>
    </source>
</evidence>
<proteinExistence type="predicted"/>
<dbReference type="PANTHER" id="PTHR43280">
    <property type="entry name" value="ARAC-FAMILY TRANSCRIPTIONAL REGULATOR"/>
    <property type="match status" value="1"/>
</dbReference>
<keyword evidence="1" id="KW-0805">Transcription regulation</keyword>